<evidence type="ECO:0000256" key="14">
    <source>
        <dbReference type="ARBA" id="ARBA00037928"/>
    </source>
</evidence>
<evidence type="ECO:0000256" key="11">
    <source>
        <dbReference type="ARBA" id="ARBA00023014"/>
    </source>
</evidence>
<keyword evidence="11" id="KW-0411">Iron-sulfur</keyword>
<evidence type="ECO:0000259" key="16">
    <source>
        <dbReference type="PROSITE" id="PS51278"/>
    </source>
</evidence>
<evidence type="ECO:0000313" key="17">
    <source>
        <dbReference type="Proteomes" id="UP000887581"/>
    </source>
</evidence>
<keyword evidence="4" id="KW-0028">Amino-acid biosynthesis</keyword>
<evidence type="ECO:0000256" key="1">
    <source>
        <dbReference type="ARBA" id="ARBA00001917"/>
    </source>
</evidence>
<dbReference type="InterPro" id="IPR029055">
    <property type="entry name" value="Ntn_hydrolases_N"/>
</dbReference>
<dbReference type="GO" id="GO:0016040">
    <property type="term" value="F:glutamate synthase (NADH) activity"/>
    <property type="evidence" value="ECO:0007669"/>
    <property type="project" value="TreeGrafter"/>
</dbReference>
<dbReference type="GO" id="GO:0051538">
    <property type="term" value="F:3 iron, 4 sulfur cluster binding"/>
    <property type="evidence" value="ECO:0007669"/>
    <property type="project" value="UniProtKB-KW"/>
</dbReference>
<dbReference type="GO" id="GO:0019676">
    <property type="term" value="P:ammonia assimilation cycle"/>
    <property type="evidence" value="ECO:0007669"/>
    <property type="project" value="TreeGrafter"/>
</dbReference>
<dbReference type="Pfam" id="PF00310">
    <property type="entry name" value="GATase_2"/>
    <property type="match status" value="1"/>
</dbReference>
<keyword evidence="13" id="KW-0003">3Fe-4S</keyword>
<dbReference type="InterPro" id="IPR017932">
    <property type="entry name" value="GATase_2_dom"/>
</dbReference>
<keyword evidence="6" id="KW-0288">FMN</keyword>
<dbReference type="PANTHER" id="PTHR11938:SF133">
    <property type="entry name" value="GLUTAMATE SYNTHASE (NADH)"/>
    <property type="match status" value="1"/>
</dbReference>
<evidence type="ECO:0000256" key="3">
    <source>
        <dbReference type="ARBA" id="ARBA00009716"/>
    </source>
</evidence>
<dbReference type="GO" id="GO:0046872">
    <property type="term" value="F:metal ion binding"/>
    <property type="evidence" value="ECO:0007669"/>
    <property type="project" value="UniProtKB-KW"/>
</dbReference>
<evidence type="ECO:0000256" key="7">
    <source>
        <dbReference type="ARBA" id="ARBA00022723"/>
    </source>
</evidence>
<dbReference type="SUPFAM" id="SSF56235">
    <property type="entry name" value="N-terminal nucleophile aminohydrolases (Ntn hydrolases)"/>
    <property type="match status" value="1"/>
</dbReference>
<accession>A0A915PYY0</accession>
<keyword evidence="8" id="KW-0315">Glutamine amidotransferase</keyword>
<protein>
    <recommendedName>
        <fullName evidence="15">glutamate synthase (ferredoxin)</fullName>
        <ecNumber evidence="15">1.4.7.1</ecNumber>
    </recommendedName>
</protein>
<comment type="cofactor">
    <cofactor evidence="1">
        <name>FMN</name>
        <dbReference type="ChEBI" id="CHEBI:58210"/>
    </cofactor>
</comment>
<evidence type="ECO:0000256" key="6">
    <source>
        <dbReference type="ARBA" id="ARBA00022643"/>
    </source>
</evidence>
<dbReference type="GO" id="GO:0006537">
    <property type="term" value="P:glutamate biosynthetic process"/>
    <property type="evidence" value="ECO:0007669"/>
    <property type="project" value="UniProtKB-KW"/>
</dbReference>
<keyword evidence="10" id="KW-0408">Iron</keyword>
<evidence type="ECO:0000313" key="18">
    <source>
        <dbReference type="WBParaSite" id="sdigi.contig379.g7889.t1"/>
    </source>
</evidence>
<keyword evidence="9" id="KW-0560">Oxidoreductase</keyword>
<keyword evidence="12" id="KW-0314">Glutamate biosynthesis</keyword>
<evidence type="ECO:0000256" key="12">
    <source>
        <dbReference type="ARBA" id="ARBA00023164"/>
    </source>
</evidence>
<evidence type="ECO:0000256" key="2">
    <source>
        <dbReference type="ARBA" id="ARBA00001927"/>
    </source>
</evidence>
<keyword evidence="17" id="KW-1185">Reference proteome</keyword>
<sequence length="289" mass="32518">MVLVSAEKLKKIKNDGLYLPQFEKDSCGVGFVASIHGIATHQILCDGRTMLERLAHRGACACDNDSGDGAGVMTAIPDALYRKDLRNSEDEIELPPVGEYATGLLFLKNDSYEQAIEAFTDLAKGCNLRVIAWRKLQTNPEKIGAEARKTEPCIRQVFITAPYAGTDAELFRRNIYVLRKQAVVQLAKQKIECYVVSLNNSTIVYKGQFTPNQLYQYYSDLSNPEYVSHMAMVHSRFSTNTFPSWCRAQPHRMIAHNGEINTLRGNINFMHAREGVMRSQAYGDDLQKL</sequence>
<dbReference type="PANTHER" id="PTHR11938">
    <property type="entry name" value="FAD NADPH DEHYDROGENASE/OXIDOREDUCTASE"/>
    <property type="match status" value="1"/>
</dbReference>
<dbReference type="Gene3D" id="3.60.20.10">
    <property type="entry name" value="Glutamine Phosphoribosylpyrophosphate, subunit 1, domain 1"/>
    <property type="match status" value="1"/>
</dbReference>
<dbReference type="AlphaFoldDB" id="A0A915PYY0"/>
<keyword evidence="5" id="KW-0285">Flavoprotein</keyword>
<evidence type="ECO:0000256" key="15">
    <source>
        <dbReference type="ARBA" id="ARBA00039085"/>
    </source>
</evidence>
<evidence type="ECO:0000256" key="10">
    <source>
        <dbReference type="ARBA" id="ARBA00023004"/>
    </source>
</evidence>
<dbReference type="PROSITE" id="PS51278">
    <property type="entry name" value="GATASE_TYPE_2"/>
    <property type="match status" value="1"/>
</dbReference>
<dbReference type="InterPro" id="IPR050711">
    <property type="entry name" value="ET-N_metabolism_enzyme"/>
</dbReference>
<feature type="domain" description="Glutamine amidotransferase type-2" evidence="16">
    <location>
        <begin position="27"/>
        <end position="289"/>
    </location>
</feature>
<dbReference type="GO" id="GO:0016041">
    <property type="term" value="F:glutamate synthase (ferredoxin) activity"/>
    <property type="evidence" value="ECO:0007669"/>
    <property type="project" value="UniProtKB-EC"/>
</dbReference>
<evidence type="ECO:0000256" key="9">
    <source>
        <dbReference type="ARBA" id="ARBA00023002"/>
    </source>
</evidence>
<dbReference type="EC" id="1.4.7.1" evidence="15"/>
<organism evidence="17 18">
    <name type="scientific">Setaria digitata</name>
    <dbReference type="NCBI Taxonomy" id="48799"/>
    <lineage>
        <taxon>Eukaryota</taxon>
        <taxon>Metazoa</taxon>
        <taxon>Ecdysozoa</taxon>
        <taxon>Nematoda</taxon>
        <taxon>Chromadorea</taxon>
        <taxon>Rhabditida</taxon>
        <taxon>Spirurina</taxon>
        <taxon>Spiruromorpha</taxon>
        <taxon>Filarioidea</taxon>
        <taxon>Setariidae</taxon>
        <taxon>Setaria</taxon>
    </lineage>
</organism>
<evidence type="ECO:0000256" key="8">
    <source>
        <dbReference type="ARBA" id="ARBA00022962"/>
    </source>
</evidence>
<proteinExistence type="inferred from homology"/>
<comment type="similarity">
    <text evidence="3">Belongs to the glutamate synthase family.</text>
</comment>
<evidence type="ECO:0000256" key="5">
    <source>
        <dbReference type="ARBA" id="ARBA00022630"/>
    </source>
</evidence>
<dbReference type="WBParaSite" id="sdigi.contig379.g7889.t1">
    <property type="protein sequence ID" value="sdigi.contig379.g7889.t1"/>
    <property type="gene ID" value="sdigi.contig379.g7889"/>
</dbReference>
<dbReference type="Proteomes" id="UP000887581">
    <property type="component" value="Unplaced"/>
</dbReference>
<reference evidence="18" key="1">
    <citation type="submission" date="2022-11" db="UniProtKB">
        <authorList>
            <consortium name="WormBaseParasite"/>
        </authorList>
    </citation>
    <scope>IDENTIFICATION</scope>
</reference>
<evidence type="ECO:0000256" key="13">
    <source>
        <dbReference type="ARBA" id="ARBA00023291"/>
    </source>
</evidence>
<name>A0A915PYY0_9BILA</name>
<evidence type="ECO:0000256" key="4">
    <source>
        <dbReference type="ARBA" id="ARBA00022605"/>
    </source>
</evidence>
<comment type="pathway">
    <text evidence="14">Amino-acid biosynthesis; L-glutamate biosynthesis via GLT pathway; L-glutamate from 2-oxoglutarate and L-glutamine (ferredoxin route): step 1/1.</text>
</comment>
<keyword evidence="7" id="KW-0479">Metal-binding</keyword>
<comment type="cofactor">
    <cofactor evidence="2">
        <name>[3Fe-4S] cluster</name>
        <dbReference type="ChEBI" id="CHEBI:21137"/>
    </cofactor>
</comment>